<dbReference type="AlphaFoldDB" id="A0A6J6HZV7"/>
<evidence type="ECO:0000313" key="8">
    <source>
        <dbReference type="EMBL" id="CAB4619621.1"/>
    </source>
</evidence>
<gene>
    <name evidence="8" type="ORF">UFOPK1874_00944</name>
</gene>
<evidence type="ECO:0000256" key="1">
    <source>
        <dbReference type="ARBA" id="ARBA00022491"/>
    </source>
</evidence>
<keyword evidence="5" id="KW-0238">DNA-binding</keyword>
<reference evidence="8" key="1">
    <citation type="submission" date="2020-05" db="EMBL/GenBank/DDBJ databases">
        <authorList>
            <person name="Chiriac C."/>
            <person name="Salcher M."/>
            <person name="Ghai R."/>
            <person name="Kavagutti S V."/>
        </authorList>
    </citation>
    <scope>NUCLEOTIDE SEQUENCE</scope>
</reference>
<evidence type="ECO:0000256" key="6">
    <source>
        <dbReference type="ARBA" id="ARBA00023163"/>
    </source>
</evidence>
<dbReference type="PROSITE" id="PS51161">
    <property type="entry name" value="ATP_CONE"/>
    <property type="match status" value="1"/>
</dbReference>
<dbReference type="InterPro" id="IPR055173">
    <property type="entry name" value="NrdR-like_N"/>
</dbReference>
<dbReference type="PANTHER" id="PTHR30455">
    <property type="entry name" value="TRANSCRIPTIONAL REPRESSOR NRDR"/>
    <property type="match status" value="1"/>
</dbReference>
<keyword evidence="4" id="KW-0805">Transcription regulation</keyword>
<evidence type="ECO:0000256" key="4">
    <source>
        <dbReference type="ARBA" id="ARBA00023015"/>
    </source>
</evidence>
<dbReference type="GO" id="GO:0008270">
    <property type="term" value="F:zinc ion binding"/>
    <property type="evidence" value="ECO:0007669"/>
    <property type="project" value="InterPro"/>
</dbReference>
<protein>
    <submittedName>
        <fullName evidence="8">Unannotated protein</fullName>
    </submittedName>
</protein>
<dbReference type="NCBIfam" id="TIGR00244">
    <property type="entry name" value="transcriptional regulator NrdR"/>
    <property type="match status" value="1"/>
</dbReference>
<dbReference type="HAMAP" id="MF_00440">
    <property type="entry name" value="NrdR"/>
    <property type="match status" value="1"/>
</dbReference>
<dbReference type="InterPro" id="IPR003796">
    <property type="entry name" value="RNR_NrdR-like"/>
</dbReference>
<proteinExistence type="inferred from homology"/>
<evidence type="ECO:0000256" key="2">
    <source>
        <dbReference type="ARBA" id="ARBA00022741"/>
    </source>
</evidence>
<dbReference type="PANTHER" id="PTHR30455:SF2">
    <property type="entry name" value="TRANSCRIPTIONAL REPRESSOR NRDR"/>
    <property type="match status" value="1"/>
</dbReference>
<keyword evidence="1" id="KW-0678">Repressor</keyword>
<dbReference type="GO" id="GO:0045892">
    <property type="term" value="P:negative regulation of DNA-templated transcription"/>
    <property type="evidence" value="ECO:0007669"/>
    <property type="project" value="InterPro"/>
</dbReference>
<dbReference type="GO" id="GO:0003677">
    <property type="term" value="F:DNA binding"/>
    <property type="evidence" value="ECO:0007669"/>
    <property type="project" value="UniProtKB-KW"/>
</dbReference>
<dbReference type="Pfam" id="PF22811">
    <property type="entry name" value="Zn_ribbon_NrdR"/>
    <property type="match status" value="1"/>
</dbReference>
<evidence type="ECO:0000256" key="3">
    <source>
        <dbReference type="ARBA" id="ARBA00022840"/>
    </source>
</evidence>
<keyword evidence="6" id="KW-0804">Transcription</keyword>
<dbReference type="GO" id="GO:0005524">
    <property type="term" value="F:ATP binding"/>
    <property type="evidence" value="ECO:0007669"/>
    <property type="project" value="UniProtKB-KW"/>
</dbReference>
<dbReference type="EMBL" id="CAEZUX010000117">
    <property type="protein sequence ID" value="CAB4619621.1"/>
    <property type="molecule type" value="Genomic_DNA"/>
</dbReference>
<dbReference type="InterPro" id="IPR005144">
    <property type="entry name" value="ATP-cone_dom"/>
</dbReference>
<sequence length="152" mass="16920">MHCPVCRHDDTKVIDSRSTEDGCAIRRRRSCPECAYRFTTYERLEGAPLMVLKRSGNRVPFDRAKIVTGVSSACKGRNVAECQVEALAEMVEDDMRLAQVAGTEITSSTVGHAVLERLRALDEVAYVRFASVYKNFDGAADFSRELALLKQS</sequence>
<keyword evidence="3" id="KW-0067">ATP-binding</keyword>
<feature type="domain" description="ATP-cone" evidence="7">
    <location>
        <begin position="49"/>
        <end position="141"/>
    </location>
</feature>
<name>A0A6J6HZV7_9ZZZZ</name>
<accession>A0A6J6HZV7</accession>
<organism evidence="8">
    <name type="scientific">freshwater metagenome</name>
    <dbReference type="NCBI Taxonomy" id="449393"/>
    <lineage>
        <taxon>unclassified sequences</taxon>
        <taxon>metagenomes</taxon>
        <taxon>ecological metagenomes</taxon>
    </lineage>
</organism>
<evidence type="ECO:0000256" key="5">
    <source>
        <dbReference type="ARBA" id="ARBA00023125"/>
    </source>
</evidence>
<evidence type="ECO:0000259" key="7">
    <source>
        <dbReference type="PROSITE" id="PS51161"/>
    </source>
</evidence>
<keyword evidence="2" id="KW-0547">Nucleotide-binding</keyword>
<dbReference type="Pfam" id="PF03477">
    <property type="entry name" value="ATP-cone"/>
    <property type="match status" value="1"/>
</dbReference>